<organism evidence="2 3">
    <name type="scientific">Chryseobacterium defluvii</name>
    <dbReference type="NCBI Taxonomy" id="160396"/>
    <lineage>
        <taxon>Bacteria</taxon>
        <taxon>Pseudomonadati</taxon>
        <taxon>Bacteroidota</taxon>
        <taxon>Flavobacteriia</taxon>
        <taxon>Flavobacteriales</taxon>
        <taxon>Weeksellaceae</taxon>
        <taxon>Chryseobacterium group</taxon>
        <taxon>Chryseobacterium</taxon>
    </lineage>
</organism>
<evidence type="ECO:0000313" key="3">
    <source>
        <dbReference type="Proteomes" id="UP000272428"/>
    </source>
</evidence>
<keyword evidence="1" id="KW-0812">Transmembrane</keyword>
<dbReference type="EMBL" id="RBXB01000002">
    <property type="protein sequence ID" value="RKS98229.1"/>
    <property type="molecule type" value="Genomic_DNA"/>
</dbReference>
<keyword evidence="1" id="KW-0472">Membrane</keyword>
<keyword evidence="1" id="KW-1133">Transmembrane helix</keyword>
<protein>
    <submittedName>
        <fullName evidence="2">Uncharacterized protein</fullName>
    </submittedName>
</protein>
<evidence type="ECO:0000313" key="2">
    <source>
        <dbReference type="EMBL" id="RKS98229.1"/>
    </source>
</evidence>
<accession>A0A495SF35</accession>
<dbReference type="AlphaFoldDB" id="A0A495SF35"/>
<dbReference type="Proteomes" id="UP000272428">
    <property type="component" value="Unassembled WGS sequence"/>
</dbReference>
<keyword evidence="3" id="KW-1185">Reference proteome</keyword>
<feature type="transmembrane region" description="Helical" evidence="1">
    <location>
        <begin position="32"/>
        <end position="50"/>
    </location>
</feature>
<reference evidence="2 3" key="1">
    <citation type="submission" date="2018-10" db="EMBL/GenBank/DDBJ databases">
        <title>Genomic Encyclopedia of Archaeal and Bacterial Type Strains, Phase II (KMG-II): from individual species to whole genera.</title>
        <authorList>
            <person name="Goeker M."/>
        </authorList>
    </citation>
    <scope>NUCLEOTIDE SEQUENCE [LARGE SCALE GENOMIC DNA]</scope>
    <source>
        <strain evidence="2 3">DSM 14219</strain>
    </source>
</reference>
<comment type="caution">
    <text evidence="2">The sequence shown here is derived from an EMBL/GenBank/DDBJ whole genome shotgun (WGS) entry which is preliminary data.</text>
</comment>
<sequence length="84" mass="9999">MKISDLFNSITDTVALKYPISTTTSFLASINWHLWELLFFQICVLIIDIVRQKYIKKERQKDLNETRKEVTEMAEKTTQKENMK</sequence>
<evidence type="ECO:0000256" key="1">
    <source>
        <dbReference type="SAM" id="Phobius"/>
    </source>
</evidence>
<gene>
    <name evidence="2" type="ORF">BCF58_2370</name>
</gene>
<dbReference type="RefSeq" id="WP_121461944.1">
    <property type="nucleotide sequence ID" value="NZ_RBXB01000002.1"/>
</dbReference>
<proteinExistence type="predicted"/>
<name>A0A495SF35_9FLAO</name>